<evidence type="ECO:0000313" key="3">
    <source>
        <dbReference type="Proteomes" id="UP000054653"/>
    </source>
</evidence>
<dbReference type="Proteomes" id="UP000054653">
    <property type="component" value="Unassembled WGS sequence"/>
</dbReference>
<feature type="region of interest" description="Disordered" evidence="1">
    <location>
        <begin position="1"/>
        <end position="34"/>
    </location>
</feature>
<dbReference type="EMBL" id="JYDI01000101">
    <property type="protein sequence ID" value="KRY52630.1"/>
    <property type="molecule type" value="Genomic_DNA"/>
</dbReference>
<accession>A0A0V1CTZ4</accession>
<protein>
    <submittedName>
        <fullName evidence="2">Uncharacterized protein</fullName>
    </submittedName>
</protein>
<organism evidence="2 3">
    <name type="scientific">Trichinella britovi</name>
    <name type="common">Parasitic roundworm</name>
    <dbReference type="NCBI Taxonomy" id="45882"/>
    <lineage>
        <taxon>Eukaryota</taxon>
        <taxon>Metazoa</taxon>
        <taxon>Ecdysozoa</taxon>
        <taxon>Nematoda</taxon>
        <taxon>Enoplea</taxon>
        <taxon>Dorylaimia</taxon>
        <taxon>Trichinellida</taxon>
        <taxon>Trichinellidae</taxon>
        <taxon>Trichinella</taxon>
    </lineage>
</organism>
<name>A0A0V1CTZ4_TRIBR</name>
<gene>
    <name evidence="2" type="ORF">T03_17516</name>
</gene>
<comment type="caution">
    <text evidence="2">The sequence shown here is derived from an EMBL/GenBank/DDBJ whole genome shotgun (WGS) entry which is preliminary data.</text>
</comment>
<keyword evidence="3" id="KW-1185">Reference proteome</keyword>
<evidence type="ECO:0000256" key="1">
    <source>
        <dbReference type="SAM" id="MobiDB-lite"/>
    </source>
</evidence>
<reference evidence="2 3" key="1">
    <citation type="submission" date="2015-01" db="EMBL/GenBank/DDBJ databases">
        <title>Evolution of Trichinella species and genotypes.</title>
        <authorList>
            <person name="Korhonen P.K."/>
            <person name="Edoardo P."/>
            <person name="Giuseppe L.R."/>
            <person name="Gasser R.B."/>
        </authorList>
    </citation>
    <scope>NUCLEOTIDE SEQUENCE [LARGE SCALE GENOMIC DNA]</scope>
    <source>
        <strain evidence="2">ISS120</strain>
    </source>
</reference>
<sequence>MKTEAVADTMPKNASTVVSKKDRHNRGNVANQPINPVHAHRWKVILSECYSIMEKTFGRDVKSRQGKTDTVEAMWLTSQ</sequence>
<dbReference type="OrthoDB" id="5917724at2759"/>
<proteinExistence type="predicted"/>
<evidence type="ECO:0000313" key="2">
    <source>
        <dbReference type="EMBL" id="KRY52630.1"/>
    </source>
</evidence>
<dbReference type="AlphaFoldDB" id="A0A0V1CTZ4"/>